<sequence length="336" mass="36997">MKMRWVLTFKSDGRSKARFVVLGYQSPNLVASQANSPTLSKFGKMLILSIVANTAWLLESADVPSAFLQSLQDMEKEDLVVYAPAELAAAYGADGTQGSTVLGLPRAFHGLCSECRAPKSWCDTVTATLNKSGWSQLQFDRCFFILLNEEKQLRGVAGFHVDDFLLGGRKGDKVFELAKAELLAAFECGKWEQRNFEFAGANLTQKEEIRIDSAMSQQIKAQAGILLSETPVATVDALLHVDKLVRDVKRNSEQTLIFHPFNRDWRDLITVTWADTAQNNRPNMGRTVGILTCLVSKEILDGKAVYMNIVSWKSSKAPREVLGSSGSDVQAVTIGG</sequence>
<keyword evidence="3" id="KW-1185">Reference proteome</keyword>
<feature type="domain" description="Reverse transcriptase Ty1/copia-type" evidence="1">
    <location>
        <begin position="3"/>
        <end position="208"/>
    </location>
</feature>
<comment type="caution">
    <text evidence="2">The sequence shown here is derived from an EMBL/GenBank/DDBJ whole genome shotgun (WGS) entry which is preliminary data.</text>
</comment>
<evidence type="ECO:0000259" key="1">
    <source>
        <dbReference type="Pfam" id="PF07727"/>
    </source>
</evidence>
<accession>A0A1Q9EAW8</accession>
<dbReference type="Proteomes" id="UP000186817">
    <property type="component" value="Unassembled WGS sequence"/>
</dbReference>
<dbReference type="Pfam" id="PF07727">
    <property type="entry name" value="RVT_2"/>
    <property type="match status" value="1"/>
</dbReference>
<evidence type="ECO:0000313" key="3">
    <source>
        <dbReference type="Proteomes" id="UP000186817"/>
    </source>
</evidence>
<dbReference type="InterPro" id="IPR013103">
    <property type="entry name" value="RVT_2"/>
</dbReference>
<organism evidence="2 3">
    <name type="scientific">Symbiodinium microadriaticum</name>
    <name type="common">Dinoflagellate</name>
    <name type="synonym">Zooxanthella microadriatica</name>
    <dbReference type="NCBI Taxonomy" id="2951"/>
    <lineage>
        <taxon>Eukaryota</taxon>
        <taxon>Sar</taxon>
        <taxon>Alveolata</taxon>
        <taxon>Dinophyceae</taxon>
        <taxon>Suessiales</taxon>
        <taxon>Symbiodiniaceae</taxon>
        <taxon>Symbiodinium</taxon>
    </lineage>
</organism>
<dbReference type="EMBL" id="LSRX01000208">
    <property type="protein sequence ID" value="OLQ04548.1"/>
    <property type="molecule type" value="Genomic_DNA"/>
</dbReference>
<protein>
    <recommendedName>
        <fullName evidence="1">Reverse transcriptase Ty1/copia-type domain-containing protein</fullName>
    </recommendedName>
</protein>
<reference evidence="2 3" key="1">
    <citation type="submission" date="2016-02" db="EMBL/GenBank/DDBJ databases">
        <title>Genome analysis of coral dinoflagellate symbionts highlights evolutionary adaptations to a symbiotic lifestyle.</title>
        <authorList>
            <person name="Aranda M."/>
            <person name="Li Y."/>
            <person name="Liew Y.J."/>
            <person name="Baumgarten S."/>
            <person name="Simakov O."/>
            <person name="Wilson M."/>
            <person name="Piel J."/>
            <person name="Ashoor H."/>
            <person name="Bougouffa S."/>
            <person name="Bajic V.B."/>
            <person name="Ryu T."/>
            <person name="Ravasi T."/>
            <person name="Bayer T."/>
            <person name="Micklem G."/>
            <person name="Kim H."/>
            <person name="Bhak J."/>
            <person name="Lajeunesse T.C."/>
            <person name="Voolstra C.R."/>
        </authorList>
    </citation>
    <scope>NUCLEOTIDE SEQUENCE [LARGE SCALE GENOMIC DNA]</scope>
    <source>
        <strain evidence="2 3">CCMP2467</strain>
    </source>
</reference>
<evidence type="ECO:0000313" key="2">
    <source>
        <dbReference type="EMBL" id="OLQ04548.1"/>
    </source>
</evidence>
<name>A0A1Q9EAW8_SYMMI</name>
<dbReference type="AlphaFoldDB" id="A0A1Q9EAW8"/>
<gene>
    <name evidence="2" type="ORF">AK812_SmicGene12368</name>
</gene>
<proteinExistence type="predicted"/>
<dbReference type="OrthoDB" id="422721at2759"/>